<evidence type="ECO:0000313" key="3">
    <source>
        <dbReference type="Proteomes" id="UP000660380"/>
    </source>
</evidence>
<gene>
    <name evidence="2" type="ORF">H6G81_16690</name>
</gene>
<accession>A0ABR8GTS8</accession>
<keyword evidence="1" id="KW-1133">Transmembrane helix</keyword>
<reference evidence="2 3" key="1">
    <citation type="journal article" date="2020" name="ISME J.">
        <title>Comparative genomics reveals insights into cyanobacterial evolution and habitat adaptation.</title>
        <authorList>
            <person name="Chen M.Y."/>
            <person name="Teng W.K."/>
            <person name="Zhao L."/>
            <person name="Hu C.X."/>
            <person name="Zhou Y.K."/>
            <person name="Han B.P."/>
            <person name="Song L.R."/>
            <person name="Shu W.S."/>
        </authorList>
    </citation>
    <scope>NUCLEOTIDE SEQUENCE [LARGE SCALE GENOMIC DNA]</scope>
    <source>
        <strain evidence="2 3">FACHB-248</strain>
    </source>
</reference>
<comment type="caution">
    <text evidence="2">The sequence shown here is derived from an EMBL/GenBank/DDBJ whole genome shotgun (WGS) entry which is preliminary data.</text>
</comment>
<organism evidence="2 3">
    <name type="scientific">Scytonema hofmannii FACHB-248</name>
    <dbReference type="NCBI Taxonomy" id="1842502"/>
    <lineage>
        <taxon>Bacteria</taxon>
        <taxon>Bacillati</taxon>
        <taxon>Cyanobacteriota</taxon>
        <taxon>Cyanophyceae</taxon>
        <taxon>Nostocales</taxon>
        <taxon>Scytonemataceae</taxon>
        <taxon>Scytonema</taxon>
    </lineage>
</organism>
<proteinExistence type="predicted"/>
<evidence type="ECO:0000256" key="1">
    <source>
        <dbReference type="SAM" id="Phobius"/>
    </source>
</evidence>
<evidence type="ECO:0008006" key="4">
    <source>
        <dbReference type="Google" id="ProtNLM"/>
    </source>
</evidence>
<name>A0ABR8GTS8_9CYAN</name>
<feature type="transmembrane region" description="Helical" evidence="1">
    <location>
        <begin position="12"/>
        <end position="35"/>
    </location>
</feature>
<sequence length="109" mass="12240">MGRVKARKTIIFFVVSISTSILVWLISVGTLVIALPPPEDTPEEILRTEIIIEARSPVDGKSLTATEYAELLTQLQTSPPPKLTTKIRQQVFLLRIRKALLQVFPFLNL</sequence>
<keyword evidence="1" id="KW-0472">Membrane</keyword>
<protein>
    <recommendedName>
        <fullName evidence="4">Glutathione S-transferase</fullName>
    </recommendedName>
</protein>
<evidence type="ECO:0000313" key="2">
    <source>
        <dbReference type="EMBL" id="MBD2606118.1"/>
    </source>
</evidence>
<keyword evidence="1" id="KW-0812">Transmembrane</keyword>
<keyword evidence="3" id="KW-1185">Reference proteome</keyword>
<dbReference type="RefSeq" id="WP_029633268.1">
    <property type="nucleotide sequence ID" value="NZ_JACJTA010000034.1"/>
</dbReference>
<dbReference type="Proteomes" id="UP000660380">
    <property type="component" value="Unassembled WGS sequence"/>
</dbReference>
<dbReference type="EMBL" id="JACJTA010000034">
    <property type="protein sequence ID" value="MBD2606118.1"/>
    <property type="molecule type" value="Genomic_DNA"/>
</dbReference>